<reference evidence="4 5" key="1">
    <citation type="journal article" date="2016" name="Nat. Commun.">
        <title>Thousands of microbial genomes shed light on interconnected biogeochemical processes in an aquifer system.</title>
        <authorList>
            <person name="Anantharaman K."/>
            <person name="Brown C.T."/>
            <person name="Hug L.A."/>
            <person name="Sharon I."/>
            <person name="Castelle C.J."/>
            <person name="Probst A.J."/>
            <person name="Thomas B.C."/>
            <person name="Singh A."/>
            <person name="Wilkins M.J."/>
            <person name="Karaoz U."/>
            <person name="Brodie E.L."/>
            <person name="Williams K.H."/>
            <person name="Hubbard S.S."/>
            <person name="Banfield J.F."/>
        </authorList>
    </citation>
    <scope>NUCLEOTIDE SEQUENCE [LARGE SCALE GENOMIC DNA]</scope>
</reference>
<proteinExistence type="predicted"/>
<dbReference type="PANTHER" id="PTHR43584:SF8">
    <property type="entry name" value="N-ACETYLMURAMATE ALPHA-1-PHOSPHATE URIDYLYLTRANSFERASE"/>
    <property type="match status" value="1"/>
</dbReference>
<gene>
    <name evidence="4" type="ORF">A3C58_02690</name>
</gene>
<keyword evidence="2" id="KW-0548">Nucleotidyltransferase</keyword>
<dbReference type="InterPro" id="IPR050065">
    <property type="entry name" value="GlmU-like"/>
</dbReference>
<dbReference type="SUPFAM" id="SSF53448">
    <property type="entry name" value="Nucleotide-diphospho-sugar transferases"/>
    <property type="match status" value="1"/>
</dbReference>
<dbReference type="InterPro" id="IPR025877">
    <property type="entry name" value="MobA-like_NTP_Trfase"/>
</dbReference>
<dbReference type="AlphaFoldDB" id="A0A1G2HVK8"/>
<comment type="caution">
    <text evidence="4">The sequence shown here is derived from an EMBL/GenBank/DDBJ whole genome shotgun (WGS) entry which is preliminary data.</text>
</comment>
<evidence type="ECO:0000256" key="1">
    <source>
        <dbReference type="ARBA" id="ARBA00022679"/>
    </source>
</evidence>
<evidence type="ECO:0000256" key="2">
    <source>
        <dbReference type="ARBA" id="ARBA00022695"/>
    </source>
</evidence>
<dbReference type="Pfam" id="PF12804">
    <property type="entry name" value="NTP_transf_3"/>
    <property type="match status" value="1"/>
</dbReference>
<dbReference type="Gene3D" id="3.90.550.10">
    <property type="entry name" value="Spore Coat Polysaccharide Biosynthesis Protein SpsA, Chain A"/>
    <property type="match status" value="1"/>
</dbReference>
<evidence type="ECO:0000313" key="4">
    <source>
        <dbReference type="EMBL" id="OGZ66586.1"/>
    </source>
</evidence>
<dbReference type="STRING" id="1802205.A3C58_02690"/>
<name>A0A1G2HVK8_9BACT</name>
<dbReference type="GO" id="GO:0016779">
    <property type="term" value="F:nucleotidyltransferase activity"/>
    <property type="evidence" value="ECO:0007669"/>
    <property type="project" value="UniProtKB-KW"/>
</dbReference>
<sequence length="248" mass="28091">MSVRIGAISVGGMGVRFRRPGTQKCLTLLSGRPILEYSIDSFVANKVKLIFLLTGHLHEQISSYLVKRSLQGKDSDVVVSAVYGGLEGEIGALRKLRPFIDEDFLYTEGDTVFTNRTVQSLISKADRHKDGVAVLSVSKSVEIALKHPRISVDSLTSRIASIAVTDQEMENNRSAKYARMGLYYFRKKVFPLLENIPFGRPPSEIIRYALMNDLPFFASITTNPWFCLHDQEDFKKWNRSDVKQYFMD</sequence>
<evidence type="ECO:0000313" key="5">
    <source>
        <dbReference type="Proteomes" id="UP000178380"/>
    </source>
</evidence>
<dbReference type="EMBL" id="MHOR01000029">
    <property type="protein sequence ID" value="OGZ66586.1"/>
    <property type="molecule type" value="Genomic_DNA"/>
</dbReference>
<dbReference type="Proteomes" id="UP000178380">
    <property type="component" value="Unassembled WGS sequence"/>
</dbReference>
<evidence type="ECO:0000259" key="3">
    <source>
        <dbReference type="Pfam" id="PF12804"/>
    </source>
</evidence>
<dbReference type="PANTHER" id="PTHR43584">
    <property type="entry name" value="NUCLEOTIDYL TRANSFERASE"/>
    <property type="match status" value="1"/>
</dbReference>
<organism evidence="4 5">
    <name type="scientific">Candidatus Staskawiczbacteria bacterium RIFCSPHIGHO2_02_FULL_34_10</name>
    <dbReference type="NCBI Taxonomy" id="1802205"/>
    <lineage>
        <taxon>Bacteria</taxon>
        <taxon>Candidatus Staskawicziibacteriota</taxon>
    </lineage>
</organism>
<dbReference type="InterPro" id="IPR029044">
    <property type="entry name" value="Nucleotide-diphossugar_trans"/>
</dbReference>
<accession>A0A1G2HVK8</accession>
<feature type="domain" description="MobA-like NTP transferase" evidence="3">
    <location>
        <begin position="8"/>
        <end position="159"/>
    </location>
</feature>
<keyword evidence="1" id="KW-0808">Transferase</keyword>
<protein>
    <recommendedName>
        <fullName evidence="3">MobA-like NTP transferase domain-containing protein</fullName>
    </recommendedName>
</protein>